<sequence length="278" mass="32689">RERFVITGYGGIWTFRHRNSNKSIHQYMVDPLMRIIHQHPFGFYSGDDNGSVCFWSLGDIKIKVENYKPPLQNSEEYYELLKSKRRPKMKDYEEFMVYRLERTRDHTKLNIAPEELQNYLNPEQVLIIIRNDLERIFIWKGVNSHVREKFIASRVAADLQSDLVVNGHYHRCKIISVDQGDEPTGFLKAFGLDSMDYRETQKMKSSQELEDEKRQAFQESMKYVKEEKRAQASQHSEKGFEPLSSQLGIPGTSYTIQLGLINEKWAIRLLKGKKFIDS</sequence>
<comment type="caution">
    <text evidence="1">The sequence shown here is derived from an EMBL/GenBank/DDBJ whole genome shotgun (WGS) entry which is preliminary data.</text>
</comment>
<organism evidence="1">
    <name type="scientific">marine sediment metagenome</name>
    <dbReference type="NCBI Taxonomy" id="412755"/>
    <lineage>
        <taxon>unclassified sequences</taxon>
        <taxon>metagenomes</taxon>
        <taxon>ecological metagenomes</taxon>
    </lineage>
</organism>
<dbReference type="EMBL" id="BARU01023548">
    <property type="protein sequence ID" value="GAH54384.1"/>
    <property type="molecule type" value="Genomic_DNA"/>
</dbReference>
<evidence type="ECO:0008006" key="2">
    <source>
        <dbReference type="Google" id="ProtNLM"/>
    </source>
</evidence>
<dbReference type="Gene3D" id="3.40.20.10">
    <property type="entry name" value="Severin"/>
    <property type="match status" value="1"/>
</dbReference>
<name>X1HKL7_9ZZZZ</name>
<reference evidence="1" key="1">
    <citation type="journal article" date="2014" name="Front. Microbiol.">
        <title>High frequency of phylogenetically diverse reductive dehalogenase-homologous genes in deep subseafloor sedimentary metagenomes.</title>
        <authorList>
            <person name="Kawai M."/>
            <person name="Futagami T."/>
            <person name="Toyoda A."/>
            <person name="Takaki Y."/>
            <person name="Nishi S."/>
            <person name="Hori S."/>
            <person name="Arai W."/>
            <person name="Tsubouchi T."/>
            <person name="Morono Y."/>
            <person name="Uchiyama I."/>
            <person name="Ito T."/>
            <person name="Fujiyama A."/>
            <person name="Inagaki F."/>
            <person name="Takami H."/>
        </authorList>
    </citation>
    <scope>NUCLEOTIDE SEQUENCE</scope>
    <source>
        <strain evidence="1">Expedition CK06-06</strain>
    </source>
</reference>
<protein>
    <recommendedName>
        <fullName evidence="2">Gelsolin-like domain-containing protein</fullName>
    </recommendedName>
</protein>
<accession>X1HKL7</accession>
<dbReference type="InterPro" id="IPR029006">
    <property type="entry name" value="ADF-H/Gelsolin-like_dom_sf"/>
</dbReference>
<feature type="non-terminal residue" evidence="1">
    <location>
        <position position="278"/>
    </location>
</feature>
<evidence type="ECO:0000313" key="1">
    <source>
        <dbReference type="EMBL" id="GAH54384.1"/>
    </source>
</evidence>
<proteinExistence type="predicted"/>
<dbReference type="AlphaFoldDB" id="X1HKL7"/>
<dbReference type="SUPFAM" id="SSF55753">
    <property type="entry name" value="Actin depolymerizing proteins"/>
    <property type="match status" value="1"/>
</dbReference>
<feature type="non-terminal residue" evidence="1">
    <location>
        <position position="1"/>
    </location>
</feature>
<gene>
    <name evidence="1" type="ORF">S03H2_38197</name>
</gene>